<sequence>MLRRPRRCTSSLTVQHHSGTNRTYTCRFVENSVKVEAHYTAVFKGIKGKPVHIYHRAGDDAVLPCKRPSSYYSRSSVNWLYTRAEGMVSQHEVEKGNVVQSSSRASRLSVDNSCSLIINNITAEDAGRYSCQLWDGGSFNTDVFLNMMSISPSPPEADPTKGGDVTLHCSLVRYRSLGPCPENSLLWVDETGTGLTGEGVGFKFRGQTGCDSYLDVKLQNSSNKRYSCQFVEGNTVKIEAHYPSVLEDVPVNNTIIIILGAVIRVLLILLVLVAVFIQLRKTRFKENHRTTTENQGSTHESLDYVGVQSNLTYATVDHFNHKTSQKIKVKQDEDTVTYSAVRTKTKREADIDPSGL</sequence>
<dbReference type="GO" id="GO:0035723">
    <property type="term" value="P:interleukin-15-mediated signaling pathway"/>
    <property type="evidence" value="ECO:0007669"/>
    <property type="project" value="TreeGrafter"/>
</dbReference>
<keyword evidence="1" id="KW-1133">Transmembrane helix</keyword>
<dbReference type="AlphaFoldDB" id="A0AAV9R209"/>
<accession>A0AAV9R209</accession>
<dbReference type="GO" id="GO:0070374">
    <property type="term" value="P:positive regulation of ERK1 and ERK2 cascade"/>
    <property type="evidence" value="ECO:0007669"/>
    <property type="project" value="TreeGrafter"/>
</dbReference>
<protein>
    <recommendedName>
        <fullName evidence="2">Ig-like domain-containing protein</fullName>
    </recommendedName>
</protein>
<dbReference type="PANTHER" id="PTHR11422:SF5">
    <property type="entry name" value="DIVERSE IMMUNOGLOBULIN DOMAIN-CONTAINING PROTEIN 1.1 ISOFORM X1-RELATED"/>
    <property type="match status" value="1"/>
</dbReference>
<dbReference type="GO" id="GO:0042110">
    <property type="term" value="P:T cell activation"/>
    <property type="evidence" value="ECO:0007669"/>
    <property type="project" value="TreeGrafter"/>
</dbReference>
<dbReference type="Pfam" id="PF07686">
    <property type="entry name" value="V-set"/>
    <property type="match status" value="1"/>
</dbReference>
<feature type="transmembrane region" description="Helical" evidence="1">
    <location>
        <begin position="255"/>
        <end position="279"/>
    </location>
</feature>
<feature type="domain" description="Ig-like" evidence="2">
    <location>
        <begin position="58"/>
        <end position="151"/>
    </location>
</feature>
<evidence type="ECO:0000259" key="2">
    <source>
        <dbReference type="PROSITE" id="PS50835"/>
    </source>
</evidence>
<dbReference type="InterPro" id="IPR007110">
    <property type="entry name" value="Ig-like_dom"/>
</dbReference>
<dbReference type="InterPro" id="IPR013783">
    <property type="entry name" value="Ig-like_fold"/>
</dbReference>
<dbReference type="Gene3D" id="2.60.40.10">
    <property type="entry name" value="Immunoglobulins"/>
    <property type="match status" value="1"/>
</dbReference>
<dbReference type="PANTHER" id="PTHR11422">
    <property type="entry name" value="T-CELL SURFACE GLYCOPROTEIN CD4"/>
    <property type="match status" value="1"/>
</dbReference>
<keyword evidence="1" id="KW-0812">Transmembrane</keyword>
<keyword evidence="4" id="KW-1185">Reference proteome</keyword>
<dbReference type="GO" id="GO:0042289">
    <property type="term" value="F:MHC class II protein binding"/>
    <property type="evidence" value="ECO:0007669"/>
    <property type="project" value="TreeGrafter"/>
</dbReference>
<dbReference type="SUPFAM" id="SSF48726">
    <property type="entry name" value="Immunoglobulin"/>
    <property type="match status" value="1"/>
</dbReference>
<dbReference type="GO" id="GO:0009897">
    <property type="term" value="C:external side of plasma membrane"/>
    <property type="evidence" value="ECO:0007669"/>
    <property type="project" value="TreeGrafter"/>
</dbReference>
<reference evidence="3 4" key="1">
    <citation type="submission" date="2021-06" db="EMBL/GenBank/DDBJ databases">
        <authorList>
            <person name="Palmer J.M."/>
        </authorList>
    </citation>
    <scope>NUCLEOTIDE SEQUENCE [LARGE SCALE GENOMIC DNA]</scope>
    <source>
        <strain evidence="3 4">MEX-2019</strain>
        <tissue evidence="3">Muscle</tissue>
    </source>
</reference>
<organism evidence="3 4">
    <name type="scientific">Crenichthys baileyi</name>
    <name type="common">White River springfish</name>
    <dbReference type="NCBI Taxonomy" id="28760"/>
    <lineage>
        <taxon>Eukaryota</taxon>
        <taxon>Metazoa</taxon>
        <taxon>Chordata</taxon>
        <taxon>Craniata</taxon>
        <taxon>Vertebrata</taxon>
        <taxon>Euteleostomi</taxon>
        <taxon>Actinopterygii</taxon>
        <taxon>Neopterygii</taxon>
        <taxon>Teleostei</taxon>
        <taxon>Neoteleostei</taxon>
        <taxon>Acanthomorphata</taxon>
        <taxon>Ovalentaria</taxon>
        <taxon>Atherinomorphae</taxon>
        <taxon>Cyprinodontiformes</taxon>
        <taxon>Goodeidae</taxon>
        <taxon>Crenichthys</taxon>
    </lineage>
</organism>
<keyword evidence="1" id="KW-0472">Membrane</keyword>
<evidence type="ECO:0000256" key="1">
    <source>
        <dbReference type="SAM" id="Phobius"/>
    </source>
</evidence>
<name>A0AAV9R209_9TELE</name>
<dbReference type="InterPro" id="IPR013106">
    <property type="entry name" value="Ig_V-set"/>
</dbReference>
<gene>
    <name evidence="3" type="ORF">CRENBAI_000670</name>
</gene>
<evidence type="ECO:0000313" key="3">
    <source>
        <dbReference type="EMBL" id="KAK5603818.1"/>
    </source>
</evidence>
<dbReference type="Proteomes" id="UP001311232">
    <property type="component" value="Unassembled WGS sequence"/>
</dbReference>
<dbReference type="InterPro" id="IPR003599">
    <property type="entry name" value="Ig_sub"/>
</dbReference>
<dbReference type="PROSITE" id="PS50835">
    <property type="entry name" value="IG_LIKE"/>
    <property type="match status" value="1"/>
</dbReference>
<dbReference type="InterPro" id="IPR036179">
    <property type="entry name" value="Ig-like_dom_sf"/>
</dbReference>
<comment type="caution">
    <text evidence="3">The sequence shown here is derived from an EMBL/GenBank/DDBJ whole genome shotgun (WGS) entry which is preliminary data.</text>
</comment>
<dbReference type="SMART" id="SM00409">
    <property type="entry name" value="IG"/>
    <property type="match status" value="2"/>
</dbReference>
<dbReference type="GO" id="GO:1990782">
    <property type="term" value="F:protein tyrosine kinase binding"/>
    <property type="evidence" value="ECO:0007669"/>
    <property type="project" value="TreeGrafter"/>
</dbReference>
<dbReference type="EMBL" id="JAHHUM010002400">
    <property type="protein sequence ID" value="KAK5603818.1"/>
    <property type="molecule type" value="Genomic_DNA"/>
</dbReference>
<proteinExistence type="predicted"/>
<evidence type="ECO:0000313" key="4">
    <source>
        <dbReference type="Proteomes" id="UP001311232"/>
    </source>
</evidence>
<dbReference type="CDD" id="cd00096">
    <property type="entry name" value="Ig"/>
    <property type="match status" value="1"/>
</dbReference>
<dbReference type="GO" id="GO:0045121">
    <property type="term" value="C:membrane raft"/>
    <property type="evidence" value="ECO:0007669"/>
    <property type="project" value="TreeGrafter"/>
</dbReference>